<keyword evidence="3" id="KW-1185">Reference proteome</keyword>
<reference evidence="2" key="3">
    <citation type="submission" date="2020-12" db="UniProtKB">
        <authorList>
            <consortium name="EnsemblPlants"/>
        </authorList>
    </citation>
    <scope>IDENTIFICATION</scope>
</reference>
<protein>
    <submittedName>
        <fullName evidence="1 2">Uncharacterized protein</fullName>
    </submittedName>
</protein>
<gene>
    <name evidence="1" type="ORF">PHYPA_027675</name>
</gene>
<dbReference type="PaxDb" id="3218-PP1S10_379V6.1"/>
<accession>A0A2K1II79</accession>
<dbReference type="EMBL" id="ABEU02000023">
    <property type="protein sequence ID" value="PNR28983.1"/>
    <property type="molecule type" value="Genomic_DNA"/>
</dbReference>
<dbReference type="InParanoid" id="A0A2K1II79"/>
<dbReference type="Proteomes" id="UP000006727">
    <property type="component" value="Chromosome 23"/>
</dbReference>
<evidence type="ECO:0000313" key="3">
    <source>
        <dbReference type="Proteomes" id="UP000006727"/>
    </source>
</evidence>
<dbReference type="Gramene" id="Pp3c23_6220V3.1">
    <property type="protein sequence ID" value="PAC:32951067.CDS.1"/>
    <property type="gene ID" value="Pp3c23_6220"/>
</dbReference>
<dbReference type="EnsemblPlants" id="Pp3c23_6220V3.1">
    <property type="protein sequence ID" value="PAC:32951067.CDS.1"/>
    <property type="gene ID" value="Pp3c23_6220"/>
</dbReference>
<sequence length="51" mass="5686">MGQRCGADVQLGVFESPSAVRVKTSLDLLRDEPTFTDRTSKRDVPRLLIPI</sequence>
<evidence type="ECO:0000313" key="1">
    <source>
        <dbReference type="EMBL" id="PNR28983.1"/>
    </source>
</evidence>
<dbReference type="AlphaFoldDB" id="A0A2K1II79"/>
<reference evidence="1 3" key="2">
    <citation type="journal article" date="2018" name="Plant J.">
        <title>The Physcomitrella patens chromosome-scale assembly reveals moss genome structure and evolution.</title>
        <authorList>
            <person name="Lang D."/>
            <person name="Ullrich K.K."/>
            <person name="Murat F."/>
            <person name="Fuchs J."/>
            <person name="Jenkins J."/>
            <person name="Haas F.B."/>
            <person name="Piednoel M."/>
            <person name="Gundlach H."/>
            <person name="Van Bel M."/>
            <person name="Meyberg R."/>
            <person name="Vives C."/>
            <person name="Morata J."/>
            <person name="Symeonidi A."/>
            <person name="Hiss M."/>
            <person name="Muchero W."/>
            <person name="Kamisugi Y."/>
            <person name="Saleh O."/>
            <person name="Blanc G."/>
            <person name="Decker E.L."/>
            <person name="van Gessel N."/>
            <person name="Grimwood J."/>
            <person name="Hayes R.D."/>
            <person name="Graham S.W."/>
            <person name="Gunter L.E."/>
            <person name="McDaniel S.F."/>
            <person name="Hoernstein S.N.W."/>
            <person name="Larsson A."/>
            <person name="Li F.W."/>
            <person name="Perroud P.F."/>
            <person name="Phillips J."/>
            <person name="Ranjan P."/>
            <person name="Rokshar D.S."/>
            <person name="Rothfels C.J."/>
            <person name="Schneider L."/>
            <person name="Shu S."/>
            <person name="Stevenson D.W."/>
            <person name="Thummler F."/>
            <person name="Tillich M."/>
            <person name="Villarreal Aguilar J.C."/>
            <person name="Widiez T."/>
            <person name="Wong G.K."/>
            <person name="Wymore A."/>
            <person name="Zhang Y."/>
            <person name="Zimmer A.D."/>
            <person name="Quatrano R.S."/>
            <person name="Mayer K.F.X."/>
            <person name="Goodstein D."/>
            <person name="Casacuberta J.M."/>
            <person name="Vandepoele K."/>
            <person name="Reski R."/>
            <person name="Cuming A.C."/>
            <person name="Tuskan G.A."/>
            <person name="Maumus F."/>
            <person name="Salse J."/>
            <person name="Schmutz J."/>
            <person name="Rensing S.A."/>
        </authorList>
    </citation>
    <scope>NUCLEOTIDE SEQUENCE [LARGE SCALE GENOMIC DNA]</scope>
    <source>
        <strain evidence="2 3">cv. Gransden 2004</strain>
    </source>
</reference>
<evidence type="ECO:0000313" key="2">
    <source>
        <dbReference type="EnsemblPlants" id="PAC:32951067.CDS.1"/>
    </source>
</evidence>
<organism evidence="1">
    <name type="scientific">Physcomitrium patens</name>
    <name type="common">Spreading-leaved earth moss</name>
    <name type="synonym">Physcomitrella patens</name>
    <dbReference type="NCBI Taxonomy" id="3218"/>
    <lineage>
        <taxon>Eukaryota</taxon>
        <taxon>Viridiplantae</taxon>
        <taxon>Streptophyta</taxon>
        <taxon>Embryophyta</taxon>
        <taxon>Bryophyta</taxon>
        <taxon>Bryophytina</taxon>
        <taxon>Bryopsida</taxon>
        <taxon>Funariidae</taxon>
        <taxon>Funariales</taxon>
        <taxon>Funariaceae</taxon>
        <taxon>Physcomitrium</taxon>
    </lineage>
</organism>
<proteinExistence type="predicted"/>
<name>A0A2K1II79_PHYPA</name>
<reference evidence="1 3" key="1">
    <citation type="journal article" date="2008" name="Science">
        <title>The Physcomitrella genome reveals evolutionary insights into the conquest of land by plants.</title>
        <authorList>
            <person name="Rensing S."/>
            <person name="Lang D."/>
            <person name="Zimmer A."/>
            <person name="Terry A."/>
            <person name="Salamov A."/>
            <person name="Shapiro H."/>
            <person name="Nishiyama T."/>
            <person name="Perroud P.-F."/>
            <person name="Lindquist E."/>
            <person name="Kamisugi Y."/>
            <person name="Tanahashi T."/>
            <person name="Sakakibara K."/>
            <person name="Fujita T."/>
            <person name="Oishi K."/>
            <person name="Shin-I T."/>
            <person name="Kuroki Y."/>
            <person name="Toyoda A."/>
            <person name="Suzuki Y."/>
            <person name="Hashimoto A."/>
            <person name="Yamaguchi K."/>
            <person name="Sugano A."/>
            <person name="Kohara Y."/>
            <person name="Fujiyama A."/>
            <person name="Anterola A."/>
            <person name="Aoki S."/>
            <person name="Ashton N."/>
            <person name="Barbazuk W.B."/>
            <person name="Barker E."/>
            <person name="Bennetzen J."/>
            <person name="Bezanilla M."/>
            <person name="Blankenship R."/>
            <person name="Cho S.H."/>
            <person name="Dutcher S."/>
            <person name="Estelle M."/>
            <person name="Fawcett J.A."/>
            <person name="Gundlach H."/>
            <person name="Hanada K."/>
            <person name="Heyl A."/>
            <person name="Hicks K.A."/>
            <person name="Hugh J."/>
            <person name="Lohr M."/>
            <person name="Mayer K."/>
            <person name="Melkozernov A."/>
            <person name="Murata T."/>
            <person name="Nelson D."/>
            <person name="Pils B."/>
            <person name="Prigge M."/>
            <person name="Reiss B."/>
            <person name="Renner T."/>
            <person name="Rombauts S."/>
            <person name="Rushton P."/>
            <person name="Sanderfoot A."/>
            <person name="Schween G."/>
            <person name="Shiu S.-H."/>
            <person name="Stueber K."/>
            <person name="Theodoulou F.L."/>
            <person name="Tu H."/>
            <person name="Van de Peer Y."/>
            <person name="Verrier P.J."/>
            <person name="Waters E."/>
            <person name="Wood A."/>
            <person name="Yang L."/>
            <person name="Cove D."/>
            <person name="Cuming A."/>
            <person name="Hasebe M."/>
            <person name="Lucas S."/>
            <person name="Mishler D.B."/>
            <person name="Reski R."/>
            <person name="Grigoriev I."/>
            <person name="Quatrano R.S."/>
            <person name="Boore J.L."/>
        </authorList>
    </citation>
    <scope>NUCLEOTIDE SEQUENCE [LARGE SCALE GENOMIC DNA]</scope>
    <source>
        <strain evidence="2 3">cv. Gransden 2004</strain>
    </source>
</reference>